<protein>
    <submittedName>
        <fullName evidence="1">Uncharacterized protein</fullName>
    </submittedName>
</protein>
<keyword evidence="2" id="KW-1185">Reference proteome</keyword>
<evidence type="ECO:0000313" key="1">
    <source>
        <dbReference type="EMBL" id="KAK2549362.1"/>
    </source>
</evidence>
<accession>A0AAD9UTQ7</accession>
<dbReference type="Proteomes" id="UP001249851">
    <property type="component" value="Unassembled WGS sequence"/>
</dbReference>
<proteinExistence type="predicted"/>
<reference evidence="1" key="1">
    <citation type="journal article" date="2023" name="G3 (Bethesda)">
        <title>Whole genome assembly and annotation of the endangered Caribbean coral Acropora cervicornis.</title>
        <authorList>
            <person name="Selwyn J.D."/>
            <person name="Vollmer S.V."/>
        </authorList>
    </citation>
    <scope>NUCLEOTIDE SEQUENCE</scope>
    <source>
        <strain evidence="1">K2</strain>
    </source>
</reference>
<comment type="caution">
    <text evidence="1">The sequence shown here is derived from an EMBL/GenBank/DDBJ whole genome shotgun (WGS) entry which is preliminary data.</text>
</comment>
<gene>
    <name evidence="1" type="ORF">P5673_030187</name>
</gene>
<feature type="non-terminal residue" evidence="1">
    <location>
        <position position="60"/>
    </location>
</feature>
<dbReference type="EMBL" id="JARQWQ010000127">
    <property type="protein sequence ID" value="KAK2549362.1"/>
    <property type="molecule type" value="Genomic_DNA"/>
</dbReference>
<organism evidence="1 2">
    <name type="scientific">Acropora cervicornis</name>
    <name type="common">Staghorn coral</name>
    <dbReference type="NCBI Taxonomy" id="6130"/>
    <lineage>
        <taxon>Eukaryota</taxon>
        <taxon>Metazoa</taxon>
        <taxon>Cnidaria</taxon>
        <taxon>Anthozoa</taxon>
        <taxon>Hexacorallia</taxon>
        <taxon>Scleractinia</taxon>
        <taxon>Astrocoeniina</taxon>
        <taxon>Acroporidae</taxon>
        <taxon>Acropora</taxon>
    </lineage>
</organism>
<dbReference type="AlphaFoldDB" id="A0AAD9UTQ7"/>
<sequence length="60" mass="6747">MLVDIQGSGFDLFDPEIASTDLQDEVNKQYPYCTGNLLKEKYNIQKVVLPQVANGTGIWK</sequence>
<name>A0AAD9UTQ7_ACRCE</name>
<reference evidence="1" key="2">
    <citation type="journal article" date="2023" name="Science">
        <title>Genomic signatures of disease resistance in endangered staghorn corals.</title>
        <authorList>
            <person name="Vollmer S.V."/>
            <person name="Selwyn J.D."/>
            <person name="Despard B.A."/>
            <person name="Roesel C.L."/>
        </authorList>
    </citation>
    <scope>NUCLEOTIDE SEQUENCE</scope>
    <source>
        <strain evidence="1">K2</strain>
    </source>
</reference>
<evidence type="ECO:0000313" key="2">
    <source>
        <dbReference type="Proteomes" id="UP001249851"/>
    </source>
</evidence>